<accession>Q0EX57</accession>
<dbReference type="AlphaFoldDB" id="Q0EX57"/>
<proteinExistence type="predicted"/>
<dbReference type="Proteomes" id="UP000005297">
    <property type="component" value="Unassembled WGS sequence"/>
</dbReference>
<evidence type="ECO:0000313" key="2">
    <source>
        <dbReference type="Proteomes" id="UP000005297"/>
    </source>
</evidence>
<dbReference type="Pfam" id="PF10994">
    <property type="entry name" value="DUF2817"/>
    <property type="match status" value="1"/>
</dbReference>
<name>Q0EX57_9PROT</name>
<sequence length="365" mass="40362">MASVTTSDLSAFAVDYRQARAAFLTAAKQAGAHITTHDHPLTGPEGEALATDLAWLGDSDAETVLVLLSATHGVEGFCGSAAQIDFLSHHLLPDNVAVLLVHAINPHGFAWLRRVTEEGVDLNRNYIDFSHLLPVNEGYDELADAIVPASLGTATIQQCDLRLSTWREAHGKQAYERALSGGQYDYPHGLFYGGTKPCWSRITSERIIADFRLSRRKRVALLDFHTGIGPFGYGEPICDHPPASTGVRLARNWYGDSVTEPALGTSVSVAKHGLSDYGWMHLIGEPLVFIALEFGTFPFEQMMQALRADHWLHAQPDVEWHAPRTRDIKQAIRNHFYPATQKWQRMVLARSRECIEQALAGLACK</sequence>
<gene>
    <name evidence="1" type="ORF">SPV1_12622</name>
</gene>
<dbReference type="STRING" id="314344.AL013_08700"/>
<dbReference type="OrthoDB" id="4014363at2"/>
<dbReference type="CDD" id="cd06233">
    <property type="entry name" value="M14-like"/>
    <property type="match status" value="1"/>
</dbReference>
<protein>
    <recommendedName>
        <fullName evidence="3">DUF2817 domain-containing protein</fullName>
    </recommendedName>
</protein>
<organism evidence="1 2">
    <name type="scientific">Mariprofundus ferrooxydans PV-1</name>
    <dbReference type="NCBI Taxonomy" id="314345"/>
    <lineage>
        <taxon>Bacteria</taxon>
        <taxon>Pseudomonadati</taxon>
        <taxon>Pseudomonadota</taxon>
        <taxon>Candidatius Mariprofundia</taxon>
        <taxon>Mariprofundales</taxon>
        <taxon>Mariprofundaceae</taxon>
        <taxon>Mariprofundus</taxon>
    </lineage>
</organism>
<dbReference type="InterPro" id="IPR021259">
    <property type="entry name" value="DUF2817"/>
</dbReference>
<comment type="caution">
    <text evidence="1">The sequence shown here is derived from an EMBL/GenBank/DDBJ whole genome shotgun (WGS) entry which is preliminary data.</text>
</comment>
<dbReference type="RefSeq" id="WP_009850079.1">
    <property type="nucleotide sequence ID" value="NZ_DS022294.1"/>
</dbReference>
<keyword evidence="2" id="KW-1185">Reference proteome</keyword>
<reference evidence="1 2" key="1">
    <citation type="submission" date="2006-09" db="EMBL/GenBank/DDBJ databases">
        <authorList>
            <person name="Emerson D."/>
            <person name="Ferriera S."/>
            <person name="Johnson J."/>
            <person name="Kravitz S."/>
            <person name="Halpern A."/>
            <person name="Remington K."/>
            <person name="Beeson K."/>
            <person name="Tran B."/>
            <person name="Rogers Y.-H."/>
            <person name="Friedman R."/>
            <person name="Venter J.C."/>
        </authorList>
    </citation>
    <scope>NUCLEOTIDE SEQUENCE [LARGE SCALE GENOMIC DNA]</scope>
    <source>
        <strain evidence="1 2">PV-1</strain>
    </source>
</reference>
<evidence type="ECO:0008006" key="3">
    <source>
        <dbReference type="Google" id="ProtNLM"/>
    </source>
</evidence>
<dbReference type="SUPFAM" id="SSF53187">
    <property type="entry name" value="Zn-dependent exopeptidases"/>
    <property type="match status" value="1"/>
</dbReference>
<evidence type="ECO:0000313" key="1">
    <source>
        <dbReference type="EMBL" id="EAU53817.1"/>
    </source>
</evidence>
<dbReference type="Gene3D" id="3.40.630.10">
    <property type="entry name" value="Zn peptidases"/>
    <property type="match status" value="1"/>
</dbReference>
<dbReference type="InParanoid" id="Q0EX57"/>
<dbReference type="EMBL" id="AATS01000016">
    <property type="protein sequence ID" value="EAU53817.1"/>
    <property type="molecule type" value="Genomic_DNA"/>
</dbReference>
<dbReference type="eggNOG" id="COG2866">
    <property type="taxonomic scope" value="Bacteria"/>
</dbReference>
<dbReference type="HOGENOM" id="CLU_055736_0_0_0"/>